<keyword evidence="9" id="KW-1185">Reference proteome</keyword>
<comment type="caution">
    <text evidence="8">The sequence shown here is derived from an EMBL/GenBank/DDBJ whole genome shotgun (WGS) entry which is preliminary data.</text>
</comment>
<dbReference type="AlphaFoldDB" id="A0A6N7PWT8"/>
<evidence type="ECO:0000313" key="9">
    <source>
        <dbReference type="Proteomes" id="UP000440224"/>
    </source>
</evidence>
<dbReference type="GO" id="GO:0016020">
    <property type="term" value="C:membrane"/>
    <property type="evidence" value="ECO:0007669"/>
    <property type="project" value="UniProtKB-SubCell"/>
</dbReference>
<comment type="subcellular location">
    <subcellularLocation>
        <location evidence="1">Membrane</location>
    </subcellularLocation>
</comment>
<dbReference type="InterPro" id="IPR006694">
    <property type="entry name" value="Fatty_acid_hydroxylase"/>
</dbReference>
<feature type="compositionally biased region" description="Basic and acidic residues" evidence="5">
    <location>
        <begin position="21"/>
        <end position="39"/>
    </location>
</feature>
<name>A0A6N7PWT8_9BACT</name>
<dbReference type="Proteomes" id="UP000440224">
    <property type="component" value="Unassembled WGS sequence"/>
</dbReference>
<keyword evidence="2 6" id="KW-0812">Transmembrane</keyword>
<feature type="transmembrane region" description="Helical" evidence="6">
    <location>
        <begin position="213"/>
        <end position="233"/>
    </location>
</feature>
<organism evidence="8 9">
    <name type="scientific">Polyangium spumosum</name>
    <dbReference type="NCBI Taxonomy" id="889282"/>
    <lineage>
        <taxon>Bacteria</taxon>
        <taxon>Pseudomonadati</taxon>
        <taxon>Myxococcota</taxon>
        <taxon>Polyangia</taxon>
        <taxon>Polyangiales</taxon>
        <taxon>Polyangiaceae</taxon>
        <taxon>Polyangium</taxon>
    </lineage>
</organism>
<evidence type="ECO:0000256" key="5">
    <source>
        <dbReference type="SAM" id="MobiDB-lite"/>
    </source>
</evidence>
<evidence type="ECO:0000256" key="2">
    <source>
        <dbReference type="ARBA" id="ARBA00022692"/>
    </source>
</evidence>
<dbReference type="OrthoDB" id="9770329at2"/>
<feature type="transmembrane region" description="Helical" evidence="6">
    <location>
        <begin position="81"/>
        <end position="108"/>
    </location>
</feature>
<feature type="transmembrane region" description="Helical" evidence="6">
    <location>
        <begin position="245"/>
        <end position="269"/>
    </location>
</feature>
<dbReference type="GO" id="GO:0008610">
    <property type="term" value="P:lipid biosynthetic process"/>
    <property type="evidence" value="ECO:0007669"/>
    <property type="project" value="InterPro"/>
</dbReference>
<evidence type="ECO:0000313" key="8">
    <source>
        <dbReference type="EMBL" id="MRG96349.1"/>
    </source>
</evidence>
<sequence length="325" mass="35700">MGRTRSSSSGSATRRAPTAGIDERRQAVIRPSERSDRRYTMRAPPPAPNAGRWTIHEIIDAAVLALLSAAGLLHPESPGTWFSSLAVSFAVLVVPVLSGAAIVTALSLRLGTRIQGPRLKPAPMAREAFETARAMYVAACLMAWPLTAWRLGHPTGLVWDLGEHGVSVWQVLLQTVLGVVVIDAWLYWKHRLLHTRLLFGFHKGHHAFRDPTAFAGFAVAPVEALLTFWPILFLCMPEAVHWAPLYFGLVVGFVNLNFYLHCGVTLSWVEKTLPRIFLNTSAFHNVHHARANTHFGEALYLWDVLCGTRLTGKPATEPAAESAPG</sequence>
<protein>
    <recommendedName>
        <fullName evidence="7">Fatty acid hydroxylase domain-containing protein</fullName>
    </recommendedName>
</protein>
<reference evidence="8 9" key="1">
    <citation type="submission" date="2019-10" db="EMBL/GenBank/DDBJ databases">
        <title>A soil myxobacterium in the family Polyangiaceae.</title>
        <authorList>
            <person name="Li Y."/>
            <person name="Wang J."/>
        </authorList>
    </citation>
    <scope>NUCLEOTIDE SEQUENCE [LARGE SCALE GENOMIC DNA]</scope>
    <source>
        <strain evidence="8 9">DSM 14734</strain>
    </source>
</reference>
<dbReference type="Pfam" id="PF04116">
    <property type="entry name" value="FA_hydroxylase"/>
    <property type="match status" value="1"/>
</dbReference>
<evidence type="ECO:0000256" key="4">
    <source>
        <dbReference type="ARBA" id="ARBA00023136"/>
    </source>
</evidence>
<evidence type="ECO:0000256" key="3">
    <source>
        <dbReference type="ARBA" id="ARBA00022989"/>
    </source>
</evidence>
<dbReference type="PANTHER" id="PTHR11863">
    <property type="entry name" value="STEROL DESATURASE"/>
    <property type="match status" value="1"/>
</dbReference>
<feature type="domain" description="Fatty acid hydroxylase" evidence="7">
    <location>
        <begin position="176"/>
        <end position="308"/>
    </location>
</feature>
<feature type="transmembrane region" description="Helical" evidence="6">
    <location>
        <begin position="128"/>
        <end position="147"/>
    </location>
</feature>
<keyword evidence="3 6" id="KW-1133">Transmembrane helix</keyword>
<dbReference type="EMBL" id="WJIE01000011">
    <property type="protein sequence ID" value="MRG96349.1"/>
    <property type="molecule type" value="Genomic_DNA"/>
</dbReference>
<keyword evidence="4 6" id="KW-0472">Membrane</keyword>
<evidence type="ECO:0000256" key="1">
    <source>
        <dbReference type="ARBA" id="ARBA00004370"/>
    </source>
</evidence>
<dbReference type="GO" id="GO:0016491">
    <property type="term" value="F:oxidoreductase activity"/>
    <property type="evidence" value="ECO:0007669"/>
    <property type="project" value="InterPro"/>
</dbReference>
<accession>A0A6N7PWT8</accession>
<evidence type="ECO:0000256" key="6">
    <source>
        <dbReference type="SAM" id="Phobius"/>
    </source>
</evidence>
<feature type="transmembrane region" description="Helical" evidence="6">
    <location>
        <begin position="167"/>
        <end position="188"/>
    </location>
</feature>
<evidence type="ECO:0000259" key="7">
    <source>
        <dbReference type="Pfam" id="PF04116"/>
    </source>
</evidence>
<feature type="region of interest" description="Disordered" evidence="5">
    <location>
        <begin position="1"/>
        <end position="48"/>
    </location>
</feature>
<gene>
    <name evidence="8" type="ORF">GF068_31160</name>
</gene>
<dbReference type="GO" id="GO:0005506">
    <property type="term" value="F:iron ion binding"/>
    <property type="evidence" value="ECO:0007669"/>
    <property type="project" value="InterPro"/>
</dbReference>
<proteinExistence type="predicted"/>
<dbReference type="InterPro" id="IPR050307">
    <property type="entry name" value="Sterol_Desaturase_Related"/>
</dbReference>
<feature type="compositionally biased region" description="Low complexity" evidence="5">
    <location>
        <begin position="1"/>
        <end position="16"/>
    </location>
</feature>